<dbReference type="Proteomes" id="UP001157418">
    <property type="component" value="Unassembled WGS sequence"/>
</dbReference>
<evidence type="ECO:0000313" key="1">
    <source>
        <dbReference type="EMBL" id="CAH1424495.1"/>
    </source>
</evidence>
<name>A0AAU9MCL4_9ASTR</name>
<protein>
    <submittedName>
        <fullName evidence="1">Uncharacterized protein</fullName>
    </submittedName>
</protein>
<organism evidence="1 2">
    <name type="scientific">Lactuca virosa</name>
    <dbReference type="NCBI Taxonomy" id="75947"/>
    <lineage>
        <taxon>Eukaryota</taxon>
        <taxon>Viridiplantae</taxon>
        <taxon>Streptophyta</taxon>
        <taxon>Embryophyta</taxon>
        <taxon>Tracheophyta</taxon>
        <taxon>Spermatophyta</taxon>
        <taxon>Magnoliopsida</taxon>
        <taxon>eudicotyledons</taxon>
        <taxon>Gunneridae</taxon>
        <taxon>Pentapetalae</taxon>
        <taxon>asterids</taxon>
        <taxon>campanulids</taxon>
        <taxon>Asterales</taxon>
        <taxon>Asteraceae</taxon>
        <taxon>Cichorioideae</taxon>
        <taxon>Cichorieae</taxon>
        <taxon>Lactucinae</taxon>
        <taxon>Lactuca</taxon>
    </lineage>
</organism>
<sequence>MYNQQCLPLSVYPYSTKPLSTSFLGRSTLLLPNHFPLPSIDPLRSSKPPLTPPSSIDLGSAIEGNKLFSTTEIDGRFCPTSKGWRWRSESEETERSTRTIVDLLRERTMDGDDRFRRRKSLQERLGLKSMVCCGSAWGIGIGPSTMSTRSGDDDDVVDSIH</sequence>
<dbReference type="EMBL" id="CAKMRJ010001666">
    <property type="protein sequence ID" value="CAH1424495.1"/>
    <property type="molecule type" value="Genomic_DNA"/>
</dbReference>
<reference evidence="1 2" key="1">
    <citation type="submission" date="2022-01" db="EMBL/GenBank/DDBJ databases">
        <authorList>
            <person name="Xiong W."/>
            <person name="Schranz E."/>
        </authorList>
    </citation>
    <scope>NUCLEOTIDE SEQUENCE [LARGE SCALE GENOMIC DNA]</scope>
</reference>
<evidence type="ECO:0000313" key="2">
    <source>
        <dbReference type="Proteomes" id="UP001157418"/>
    </source>
</evidence>
<comment type="caution">
    <text evidence="1">The sequence shown here is derived from an EMBL/GenBank/DDBJ whole genome shotgun (WGS) entry which is preliminary data.</text>
</comment>
<accession>A0AAU9MCL4</accession>
<gene>
    <name evidence="1" type="ORF">LVIROSA_LOCUS11695</name>
</gene>
<keyword evidence="2" id="KW-1185">Reference proteome</keyword>
<proteinExistence type="predicted"/>
<dbReference type="AlphaFoldDB" id="A0AAU9MCL4"/>